<proteinExistence type="predicted"/>
<keyword evidence="1" id="KW-0812">Transmembrane</keyword>
<dbReference type="EMBL" id="JAGGMV010000008">
    <property type="protein sequence ID" value="MBP2202165.1"/>
    <property type="molecule type" value="Genomic_DNA"/>
</dbReference>
<evidence type="ECO:0000313" key="3">
    <source>
        <dbReference type="Proteomes" id="UP000740329"/>
    </source>
</evidence>
<dbReference type="Proteomes" id="UP000740329">
    <property type="component" value="Unassembled WGS sequence"/>
</dbReference>
<keyword evidence="1" id="KW-0472">Membrane</keyword>
<feature type="transmembrane region" description="Helical" evidence="1">
    <location>
        <begin position="36"/>
        <end position="57"/>
    </location>
</feature>
<keyword evidence="1" id="KW-1133">Transmembrane helix</keyword>
<feature type="transmembrane region" description="Helical" evidence="1">
    <location>
        <begin position="12"/>
        <end position="30"/>
    </location>
</feature>
<organism evidence="2 3">
    <name type="scientific">Methanococcus voltae</name>
    <dbReference type="NCBI Taxonomy" id="2188"/>
    <lineage>
        <taxon>Archaea</taxon>
        <taxon>Methanobacteriati</taxon>
        <taxon>Methanobacteriota</taxon>
        <taxon>Methanomada group</taxon>
        <taxon>Methanococci</taxon>
        <taxon>Methanococcales</taxon>
        <taxon>Methanococcaceae</taxon>
        <taxon>Methanococcus</taxon>
    </lineage>
</organism>
<evidence type="ECO:0000256" key="1">
    <source>
        <dbReference type="SAM" id="Phobius"/>
    </source>
</evidence>
<reference evidence="2" key="1">
    <citation type="submission" date="2021-03" db="EMBL/GenBank/DDBJ databases">
        <title>Genomic Encyclopedia of Type Strains, Phase IV (KMG-V): Genome sequencing to study the core and pangenomes of soil and plant-associated prokaryotes.</title>
        <authorList>
            <person name="Whitman W."/>
        </authorList>
    </citation>
    <scope>NUCLEOTIDE SEQUENCE</scope>
    <source>
        <strain evidence="2">C4</strain>
    </source>
</reference>
<protein>
    <submittedName>
        <fullName evidence="2">Uncharacterized protein</fullName>
    </submittedName>
</protein>
<feature type="transmembrane region" description="Helical" evidence="1">
    <location>
        <begin position="133"/>
        <end position="152"/>
    </location>
</feature>
<name>A0A8J7RIN9_METVO</name>
<gene>
    <name evidence="2" type="ORF">J3E07_001606</name>
</gene>
<evidence type="ECO:0000313" key="2">
    <source>
        <dbReference type="EMBL" id="MBP2202165.1"/>
    </source>
</evidence>
<dbReference type="RefSeq" id="WP_209591683.1">
    <property type="nucleotide sequence ID" value="NZ_JAGGMV010000008.1"/>
</dbReference>
<feature type="transmembrane region" description="Helical" evidence="1">
    <location>
        <begin position="78"/>
        <end position="96"/>
    </location>
</feature>
<accession>A0A8J7RIN9</accession>
<comment type="caution">
    <text evidence="2">The sequence shown here is derived from an EMBL/GenBank/DDBJ whole genome shotgun (WGS) entry which is preliminary data.</text>
</comment>
<sequence length="161" mass="16823">MSSTEYITSTWIPKAAAAALGIGVLLYWLNSQSVNISQITTAFSSIPVVVIIFIELLDKYADVGKMYSKIIPSGTSNYLIKTVITAAIAGVAVLYATMGTIAITSGGITVPAIVSAAICAIYVIAPETGDDELLLYLWLGATVATFGSYISLLPPIPGLTN</sequence>
<feature type="transmembrane region" description="Helical" evidence="1">
    <location>
        <begin position="102"/>
        <end position="124"/>
    </location>
</feature>
<dbReference type="AlphaFoldDB" id="A0A8J7RIN9"/>